<organism evidence="3 4">
    <name type="scientific">Trichuris trichiura</name>
    <name type="common">Whipworm</name>
    <name type="synonym">Trichocephalus trichiurus</name>
    <dbReference type="NCBI Taxonomy" id="36087"/>
    <lineage>
        <taxon>Eukaryota</taxon>
        <taxon>Metazoa</taxon>
        <taxon>Ecdysozoa</taxon>
        <taxon>Nematoda</taxon>
        <taxon>Enoplea</taxon>
        <taxon>Dorylaimia</taxon>
        <taxon>Trichinellida</taxon>
        <taxon>Trichuridae</taxon>
        <taxon>Trichuris</taxon>
    </lineage>
</organism>
<feature type="region of interest" description="Disordered" evidence="1">
    <location>
        <begin position="202"/>
        <end position="251"/>
    </location>
</feature>
<dbReference type="Proteomes" id="UP000030665">
    <property type="component" value="Unassembled WGS sequence"/>
</dbReference>
<reference evidence="3" key="2">
    <citation type="submission" date="2014-03" db="EMBL/GenBank/DDBJ databases">
        <title>The whipworm genome and dual-species transcriptomics of an intimate host-pathogen interaction.</title>
        <authorList>
            <person name="Foth B.J."/>
            <person name="Tsai I.J."/>
            <person name="Reid A.J."/>
            <person name="Bancroft A.J."/>
            <person name="Nichol S."/>
            <person name="Tracey A."/>
            <person name="Holroyd N."/>
            <person name="Cotton J.A."/>
            <person name="Stanley E.J."/>
            <person name="Zarowiecki M."/>
            <person name="Liu J.Z."/>
            <person name="Huckvale T."/>
            <person name="Cooper P.J."/>
            <person name="Grencis R.K."/>
            <person name="Berriman M."/>
        </authorList>
    </citation>
    <scope>NUCLEOTIDE SEQUENCE [LARGE SCALE GENOMIC DNA]</scope>
</reference>
<feature type="region of interest" description="Disordered" evidence="1">
    <location>
        <begin position="83"/>
        <end position="138"/>
    </location>
</feature>
<proteinExistence type="predicted"/>
<feature type="signal peptide" evidence="2">
    <location>
        <begin position="1"/>
        <end position="29"/>
    </location>
</feature>
<feature type="non-terminal residue" evidence="3">
    <location>
        <position position="463"/>
    </location>
</feature>
<reference evidence="3" key="1">
    <citation type="submission" date="2014-01" db="EMBL/GenBank/DDBJ databases">
        <authorList>
            <person name="Aslett M."/>
        </authorList>
    </citation>
    <scope>NUCLEOTIDE SEQUENCE</scope>
</reference>
<feature type="chain" id="PRO_5001729017" evidence="2">
    <location>
        <begin position="30"/>
        <end position="463"/>
    </location>
</feature>
<dbReference type="Pfam" id="PF18889">
    <property type="entry name" value="Beta_helix_3"/>
    <property type="match status" value="4"/>
</dbReference>
<feature type="compositionally biased region" description="Low complexity" evidence="1">
    <location>
        <begin position="123"/>
        <end position="136"/>
    </location>
</feature>
<accession>A0A077ZR80</accession>
<feature type="compositionally biased region" description="Gly residues" evidence="1">
    <location>
        <begin position="342"/>
        <end position="354"/>
    </location>
</feature>
<evidence type="ECO:0000256" key="1">
    <source>
        <dbReference type="SAM" id="MobiDB-lite"/>
    </source>
</evidence>
<feature type="compositionally biased region" description="Polar residues" evidence="1">
    <location>
        <begin position="308"/>
        <end position="324"/>
    </location>
</feature>
<evidence type="ECO:0000313" key="3">
    <source>
        <dbReference type="EMBL" id="CDW61340.1"/>
    </source>
</evidence>
<evidence type="ECO:0000256" key="2">
    <source>
        <dbReference type="SAM" id="SignalP"/>
    </source>
</evidence>
<protein>
    <submittedName>
        <fullName evidence="3">Uncharacterized protein</fullName>
    </submittedName>
</protein>
<feature type="compositionally biased region" description="Basic and acidic residues" evidence="1">
    <location>
        <begin position="202"/>
        <end position="218"/>
    </location>
</feature>
<evidence type="ECO:0000313" key="4">
    <source>
        <dbReference type="Proteomes" id="UP000030665"/>
    </source>
</evidence>
<sequence length="463" mass="46344">MRKNNAFRRAAALLAALSITVSLAAPAFAGTYCIDDGDITITKMDDGRQKIEQNGAQVGMDAAGDETIITTFDQIGTTLESDLEGPAAEDSGFGPVVEDNYQPAQPESTEKSEAADQNESAEQDQPQQAAPAAAPAAPTPVLNLTLKDVKIDVSDTGDWGHKGKAALSVQGKGDVEIELDGNNDNIADKVLNVTLKDVKIDRQCGDRAQPESAEKPEGADQPESAEEPKSADQHESAEQDQPQQTAPAAAAPGFLDKTITVINKAVDTVLNLTLKDVKIDVSNDGKAALSVQGDGNVEIELDGDNELKSGTQKAGLEKNTSAGTLTLKDDKDAGNGSLSAEGGRGGAGIGGSNGNGTNNITINGGTVTATGGSSGAGGAGIGGSDGNGTNNITITGGTVTATGGWDGAGIGGGFDGDGKNITIEGGEVKATGGFTGAGIGGGRNGSGEDITITGGTVTAAGSH</sequence>
<dbReference type="AlphaFoldDB" id="A0A077ZR80"/>
<feature type="region of interest" description="Disordered" evidence="1">
    <location>
        <begin position="307"/>
        <end position="354"/>
    </location>
</feature>
<gene>
    <name evidence="3" type="ORF">TTRE_0000979601</name>
</gene>
<feature type="compositionally biased region" description="Low complexity" evidence="1">
    <location>
        <begin position="239"/>
        <end position="251"/>
    </location>
</feature>
<dbReference type="EMBL" id="HG808965">
    <property type="protein sequence ID" value="CDW61340.1"/>
    <property type="molecule type" value="Genomic_DNA"/>
</dbReference>
<name>A0A077ZR80_TRITR</name>
<feature type="compositionally biased region" description="Basic and acidic residues" evidence="1">
    <location>
        <begin position="226"/>
        <end position="237"/>
    </location>
</feature>
<keyword evidence="2" id="KW-0732">Signal</keyword>
<keyword evidence="4" id="KW-1185">Reference proteome</keyword>